<organism evidence="2 3">
    <name type="scientific">Candidatus Synechococcus spongiarum 142</name>
    <dbReference type="NCBI Taxonomy" id="1608213"/>
    <lineage>
        <taxon>Bacteria</taxon>
        <taxon>Bacillati</taxon>
        <taxon>Cyanobacteriota</taxon>
        <taxon>Cyanophyceae</taxon>
        <taxon>Synechococcales</taxon>
        <taxon>Synechococcaceae</taxon>
        <taxon>Synechococcus</taxon>
    </lineage>
</organism>
<proteinExistence type="predicted"/>
<dbReference type="Proteomes" id="UP000035054">
    <property type="component" value="Unassembled WGS sequence"/>
</dbReference>
<dbReference type="Pfam" id="PF01863">
    <property type="entry name" value="YgjP-like"/>
    <property type="match status" value="1"/>
</dbReference>
<evidence type="ECO:0000259" key="1">
    <source>
        <dbReference type="Pfam" id="PF01863"/>
    </source>
</evidence>
<feature type="non-terminal residue" evidence="2">
    <location>
        <position position="115"/>
    </location>
</feature>
<accession>A0A6N3XDH0</accession>
<evidence type="ECO:0000313" key="3">
    <source>
        <dbReference type="Proteomes" id="UP000035054"/>
    </source>
</evidence>
<name>A0A6N3XDH0_9SYNE</name>
<sequence>MTAIPAEVLGLRVEVVRSLRRTAALHIVGSTLQVRIPERLGDERVAAILQQKRPWIRAKVAEWKSVSPRRPRELVSGESFPYLGRNYRLKVLEGHQVGVRLSRGYLTATVRPGQQ</sequence>
<dbReference type="InterPro" id="IPR002725">
    <property type="entry name" value="YgjP-like_metallopeptidase"/>
</dbReference>
<dbReference type="AlphaFoldDB" id="A0A6N3XDH0"/>
<dbReference type="EMBL" id="JXUO01000026">
    <property type="protein sequence ID" value="KKZ15316.1"/>
    <property type="molecule type" value="Genomic_DNA"/>
</dbReference>
<gene>
    <name evidence="2" type="ORF">TH68_01010</name>
</gene>
<comment type="caution">
    <text evidence="2">The sequence shown here is derived from an EMBL/GenBank/DDBJ whole genome shotgun (WGS) entry which is preliminary data.</text>
</comment>
<protein>
    <recommendedName>
        <fullName evidence="1">YgjP-like metallopeptidase domain-containing protein</fullName>
    </recommendedName>
</protein>
<feature type="domain" description="YgjP-like metallopeptidase" evidence="1">
    <location>
        <begin position="21"/>
        <end position="108"/>
    </location>
</feature>
<evidence type="ECO:0000313" key="2">
    <source>
        <dbReference type="EMBL" id="KKZ15316.1"/>
    </source>
</evidence>
<reference evidence="2 3" key="1">
    <citation type="submission" date="2015-01" db="EMBL/GenBank/DDBJ databases">
        <title>Lifestyle Evolution in Cyanobacterial Symbionts of Sponges.</title>
        <authorList>
            <person name="Burgsdorf I."/>
            <person name="Slaby B.M."/>
            <person name="Handley K.M."/>
            <person name="Haber M."/>
            <person name="Blom J."/>
            <person name="Marshall C.W."/>
            <person name="Gilbert J.A."/>
            <person name="Hentschel U."/>
            <person name="Steindler L."/>
        </authorList>
    </citation>
    <scope>NUCLEOTIDE SEQUENCE [LARGE SCALE GENOMIC DNA]</scope>
    <source>
        <strain evidence="2">142</strain>
    </source>
</reference>